<dbReference type="GO" id="GO:0005509">
    <property type="term" value="F:calcium ion binding"/>
    <property type="evidence" value="ECO:0007669"/>
    <property type="project" value="InterPro"/>
</dbReference>
<keyword evidence="11" id="KW-1185">Reference proteome</keyword>
<sequence>MKQHRFTLLFVIFGLIMTAGIGRYFWLRQSQSQRPDPLPQDPFIQVYANQNQAKGADYTEPYRPLERPGDDLEQVVVDAIKTAKSSVDVAVQELRLPKIAQALADRHKVGVKVRVILENTYNRPWSELYPGEVSQLQPRARDRYDEFVALVDRDKNGSLTAEEIKNGDALAILRDAGIPILDDTADGSKGSGLMHHKFVAIDRATVVTGSANFTTSGIHGDFRPTSSRGNANHLLVIKNAPLTQHFTEEFNILWGDGPGGKPNSKFGLKKPFRPAKQLKIGESVVTLQFSPISPTRAWNLSSNGLIGKTLNRATQSVRLALFVFSEQPLANILETKHQQGASISALIDPSFAYPNYSEALDMLGVALSKGCKYEANNQPWSSPISTVGVPQLPPGDKLHHKFGVVDERIVITGSHNWSAAANHTNDETLLVIENPVVAAHFEREFERLYKNAVLGVPTRLQKKIAAQHQNCAELNPN</sequence>
<dbReference type="AlphaFoldDB" id="A0A8J7JC29"/>
<evidence type="ECO:0000256" key="1">
    <source>
        <dbReference type="ARBA" id="ARBA00000798"/>
    </source>
</evidence>
<dbReference type="Pfam" id="PF13091">
    <property type="entry name" value="PLDc_2"/>
    <property type="match status" value="2"/>
</dbReference>
<evidence type="ECO:0000256" key="2">
    <source>
        <dbReference type="ARBA" id="ARBA00008664"/>
    </source>
</evidence>
<dbReference type="Gene3D" id="3.30.870.10">
    <property type="entry name" value="Endonuclease Chain A"/>
    <property type="match status" value="2"/>
</dbReference>
<evidence type="ECO:0000259" key="9">
    <source>
        <dbReference type="PROSITE" id="PS50222"/>
    </source>
</evidence>
<comment type="catalytic activity">
    <reaction evidence="1">
        <text>a 1,2-diacyl-sn-glycero-3-phosphocholine + H2O = a 1,2-diacyl-sn-glycero-3-phosphate + choline + H(+)</text>
        <dbReference type="Rhea" id="RHEA:14445"/>
        <dbReference type="ChEBI" id="CHEBI:15354"/>
        <dbReference type="ChEBI" id="CHEBI:15377"/>
        <dbReference type="ChEBI" id="CHEBI:15378"/>
        <dbReference type="ChEBI" id="CHEBI:57643"/>
        <dbReference type="ChEBI" id="CHEBI:58608"/>
        <dbReference type="EC" id="3.1.4.4"/>
    </reaction>
</comment>
<dbReference type="SMART" id="SM00155">
    <property type="entry name" value="PLDc"/>
    <property type="match status" value="2"/>
</dbReference>
<keyword evidence="4" id="KW-0378">Hydrolase</keyword>
<dbReference type="InterPro" id="IPR051406">
    <property type="entry name" value="PLD_domain"/>
</dbReference>
<keyword evidence="6" id="KW-0443">Lipid metabolism</keyword>
<evidence type="ECO:0000256" key="5">
    <source>
        <dbReference type="ARBA" id="ARBA00022963"/>
    </source>
</evidence>
<evidence type="ECO:0000256" key="3">
    <source>
        <dbReference type="ARBA" id="ARBA00012027"/>
    </source>
</evidence>
<dbReference type="InterPro" id="IPR018247">
    <property type="entry name" value="EF_Hand_1_Ca_BS"/>
</dbReference>
<feature type="domain" description="EF-hand" evidence="9">
    <location>
        <begin position="139"/>
        <end position="174"/>
    </location>
</feature>
<dbReference type="PROSITE" id="PS50222">
    <property type="entry name" value="EF_HAND_2"/>
    <property type="match status" value="1"/>
</dbReference>
<evidence type="ECO:0000256" key="6">
    <source>
        <dbReference type="ARBA" id="ARBA00023098"/>
    </source>
</evidence>
<reference evidence="10" key="1">
    <citation type="submission" date="2020-10" db="EMBL/GenBank/DDBJ databases">
        <authorList>
            <person name="Castelo-Branco R."/>
            <person name="Eusebio N."/>
            <person name="Adriana R."/>
            <person name="Vieira A."/>
            <person name="Brugerolle De Fraissinette N."/>
            <person name="Rezende De Castro R."/>
            <person name="Schneider M.P."/>
            <person name="Vasconcelos V."/>
            <person name="Leao P.N."/>
        </authorList>
    </citation>
    <scope>NUCLEOTIDE SEQUENCE</scope>
    <source>
        <strain evidence="10">LEGE 07157</strain>
    </source>
</reference>
<dbReference type="CDD" id="cd09116">
    <property type="entry name" value="PLDc_Nuc_like"/>
    <property type="match status" value="1"/>
</dbReference>
<dbReference type="PANTHER" id="PTHR43856:SF1">
    <property type="entry name" value="MITOCHONDRIAL CARDIOLIPIN HYDROLASE"/>
    <property type="match status" value="1"/>
</dbReference>
<dbReference type="EC" id="3.1.4.4" evidence="3"/>
<evidence type="ECO:0000313" key="10">
    <source>
        <dbReference type="EMBL" id="MBE9117165.1"/>
    </source>
</evidence>
<dbReference type="EMBL" id="JADEWZ010000021">
    <property type="protein sequence ID" value="MBE9117165.1"/>
    <property type="molecule type" value="Genomic_DNA"/>
</dbReference>
<evidence type="ECO:0000313" key="11">
    <source>
        <dbReference type="Proteomes" id="UP000654482"/>
    </source>
</evidence>
<feature type="domain" description="PLD phosphodiesterase" evidence="8">
    <location>
        <begin position="190"/>
        <end position="217"/>
    </location>
</feature>
<proteinExistence type="inferred from homology"/>
<evidence type="ECO:0000256" key="4">
    <source>
        <dbReference type="ARBA" id="ARBA00022801"/>
    </source>
</evidence>
<dbReference type="PROSITE" id="PS00018">
    <property type="entry name" value="EF_HAND_1"/>
    <property type="match status" value="1"/>
</dbReference>
<dbReference type="GO" id="GO:0006793">
    <property type="term" value="P:phosphorus metabolic process"/>
    <property type="evidence" value="ECO:0007669"/>
    <property type="project" value="UniProtKB-ARBA"/>
</dbReference>
<dbReference type="Proteomes" id="UP000654482">
    <property type="component" value="Unassembled WGS sequence"/>
</dbReference>
<dbReference type="InterPro" id="IPR001736">
    <property type="entry name" value="PLipase_D/transphosphatidylase"/>
</dbReference>
<keyword evidence="7" id="KW-1133">Transmembrane helix</keyword>
<dbReference type="PANTHER" id="PTHR43856">
    <property type="entry name" value="CARDIOLIPIN HYDROLASE"/>
    <property type="match status" value="1"/>
</dbReference>
<dbReference type="GO" id="GO:0016042">
    <property type="term" value="P:lipid catabolic process"/>
    <property type="evidence" value="ECO:0007669"/>
    <property type="project" value="UniProtKB-KW"/>
</dbReference>
<accession>A0A8J7JC29</accession>
<keyword evidence="7" id="KW-0472">Membrane</keyword>
<evidence type="ECO:0000259" key="8">
    <source>
        <dbReference type="PROSITE" id="PS50035"/>
    </source>
</evidence>
<gene>
    <name evidence="10" type="ORF">IQ249_14790</name>
</gene>
<comment type="similarity">
    <text evidence="2">Belongs to the phospholipase D family.</text>
</comment>
<keyword evidence="7" id="KW-0812">Transmembrane</keyword>
<dbReference type="PROSITE" id="PS50035">
    <property type="entry name" value="PLD"/>
    <property type="match status" value="2"/>
</dbReference>
<protein>
    <recommendedName>
        <fullName evidence="3">phospholipase D</fullName>
        <ecNumber evidence="3">3.1.4.4</ecNumber>
    </recommendedName>
</protein>
<dbReference type="InterPro" id="IPR025202">
    <property type="entry name" value="PLD-like_dom"/>
</dbReference>
<feature type="domain" description="PLD phosphodiesterase" evidence="8">
    <location>
        <begin position="394"/>
        <end position="421"/>
    </location>
</feature>
<feature type="transmembrane region" description="Helical" evidence="7">
    <location>
        <begin position="7"/>
        <end position="26"/>
    </location>
</feature>
<organism evidence="10 11">
    <name type="scientific">Lusitaniella coriacea LEGE 07157</name>
    <dbReference type="NCBI Taxonomy" id="945747"/>
    <lineage>
        <taxon>Bacteria</taxon>
        <taxon>Bacillati</taxon>
        <taxon>Cyanobacteriota</taxon>
        <taxon>Cyanophyceae</taxon>
        <taxon>Spirulinales</taxon>
        <taxon>Lusitaniellaceae</taxon>
        <taxon>Lusitaniella</taxon>
    </lineage>
</organism>
<dbReference type="SUPFAM" id="SSF56024">
    <property type="entry name" value="Phospholipase D/nuclease"/>
    <property type="match status" value="2"/>
</dbReference>
<comment type="caution">
    <text evidence="10">The sequence shown here is derived from an EMBL/GenBank/DDBJ whole genome shotgun (WGS) entry which is preliminary data.</text>
</comment>
<keyword evidence="5" id="KW-0442">Lipid degradation</keyword>
<dbReference type="InterPro" id="IPR002048">
    <property type="entry name" value="EF_hand_dom"/>
</dbReference>
<dbReference type="GO" id="GO:0016891">
    <property type="term" value="F:RNA endonuclease activity producing 5'-phosphomonoesters, hydrolytic mechanism"/>
    <property type="evidence" value="ECO:0007669"/>
    <property type="project" value="TreeGrafter"/>
</dbReference>
<name>A0A8J7JC29_9CYAN</name>
<dbReference type="GO" id="GO:0004630">
    <property type="term" value="F:phospholipase D activity"/>
    <property type="evidence" value="ECO:0007669"/>
    <property type="project" value="UniProtKB-EC"/>
</dbReference>
<evidence type="ECO:0000256" key="7">
    <source>
        <dbReference type="SAM" id="Phobius"/>
    </source>
</evidence>
<dbReference type="CDD" id="cd09173">
    <property type="entry name" value="PLDc_Nuc_like_unchar1_2"/>
    <property type="match status" value="1"/>
</dbReference>